<dbReference type="PROSITE" id="PS51192">
    <property type="entry name" value="HELICASE_ATP_BIND_1"/>
    <property type="match status" value="1"/>
</dbReference>
<dbReference type="Pfam" id="PF00271">
    <property type="entry name" value="Helicase_C"/>
    <property type="match status" value="1"/>
</dbReference>
<dbReference type="EMBL" id="CP022513">
    <property type="protein sequence ID" value="AVN64360.1"/>
    <property type="molecule type" value="Genomic_DNA"/>
</dbReference>
<proteinExistence type="predicted"/>
<dbReference type="Pfam" id="PF09565">
    <property type="entry name" value="RE_NgoFVII"/>
    <property type="match status" value="1"/>
</dbReference>
<evidence type="ECO:0000313" key="4">
    <source>
        <dbReference type="Proteomes" id="UP000239216"/>
    </source>
</evidence>
<name>A0A2R3P784_MESFO</name>
<dbReference type="GO" id="GO:0005829">
    <property type="term" value="C:cytosol"/>
    <property type="evidence" value="ECO:0007669"/>
    <property type="project" value="TreeGrafter"/>
</dbReference>
<organism evidence="3 4">
    <name type="scientific">Mesoplasma florum</name>
    <name type="common">Acholeplasma florum</name>
    <dbReference type="NCBI Taxonomy" id="2151"/>
    <lineage>
        <taxon>Bacteria</taxon>
        <taxon>Bacillati</taxon>
        <taxon>Mycoplasmatota</taxon>
        <taxon>Mollicutes</taxon>
        <taxon>Entomoplasmatales</taxon>
        <taxon>Entomoplasmataceae</taxon>
        <taxon>Mesoplasma</taxon>
    </lineage>
</organism>
<dbReference type="Pfam" id="PF04851">
    <property type="entry name" value="ResIII"/>
    <property type="match status" value="1"/>
</dbReference>
<evidence type="ECO:0008006" key="5">
    <source>
        <dbReference type="Google" id="ProtNLM"/>
    </source>
</evidence>
<dbReference type="SMART" id="SM00487">
    <property type="entry name" value="DEXDc"/>
    <property type="match status" value="1"/>
</dbReference>
<dbReference type="Gene3D" id="3.30.870.10">
    <property type="entry name" value="Endonuclease Chain A"/>
    <property type="match status" value="1"/>
</dbReference>
<dbReference type="AlphaFoldDB" id="A0A2R3P784"/>
<gene>
    <name evidence="3" type="ORF">CG003_01615</name>
</gene>
<dbReference type="PROSITE" id="PS51194">
    <property type="entry name" value="HELICASE_CTER"/>
    <property type="match status" value="1"/>
</dbReference>
<dbReference type="GO" id="GO:0016787">
    <property type="term" value="F:hydrolase activity"/>
    <property type="evidence" value="ECO:0007669"/>
    <property type="project" value="InterPro"/>
</dbReference>
<feature type="domain" description="Helicase ATP-binding" evidence="1">
    <location>
        <begin position="311"/>
        <end position="462"/>
    </location>
</feature>
<protein>
    <recommendedName>
        <fullName evidence="5">DNA/RNA helicase</fullName>
    </recommendedName>
</protein>
<dbReference type="InterPro" id="IPR001650">
    <property type="entry name" value="Helicase_C-like"/>
</dbReference>
<accession>A0A2R3P784</accession>
<evidence type="ECO:0000259" key="1">
    <source>
        <dbReference type="PROSITE" id="PS51192"/>
    </source>
</evidence>
<dbReference type="Proteomes" id="UP000239216">
    <property type="component" value="Chromosome"/>
</dbReference>
<dbReference type="Gene3D" id="3.40.50.300">
    <property type="entry name" value="P-loop containing nucleotide triphosphate hydrolases"/>
    <property type="match status" value="2"/>
</dbReference>
<dbReference type="RefSeq" id="WP_029512162.1">
    <property type="nucleotide sequence ID" value="NZ_CP022513.1"/>
</dbReference>
<dbReference type="InterPro" id="IPR050742">
    <property type="entry name" value="Helicase_Restrict-Modif_Enz"/>
</dbReference>
<dbReference type="InterPro" id="IPR019065">
    <property type="entry name" value="RE_NgoFVII_N"/>
</dbReference>
<dbReference type="GO" id="GO:0003677">
    <property type="term" value="F:DNA binding"/>
    <property type="evidence" value="ECO:0007669"/>
    <property type="project" value="InterPro"/>
</dbReference>
<dbReference type="InterPro" id="IPR027417">
    <property type="entry name" value="P-loop_NTPase"/>
</dbReference>
<dbReference type="PANTHER" id="PTHR47396:SF1">
    <property type="entry name" value="ATP-DEPENDENT HELICASE IRC3-RELATED"/>
    <property type="match status" value="1"/>
</dbReference>
<sequence>MKDKLLQDLLLNINTIDNVEFKEQAKNKSDKWLINQFQNVLEKKLSSFNSFNQKLEFINGLLSNEEKFTEFTNKNKTKNNINCNLSLNELVVSFKDFIEEEFLNANKVLIISPFISSFMVNKLRNWLTNNKNLKVKIITTTFDGSSRFLSLETLVYLEKDFKERIEIRIENSFKNNGSRIHMKAYCFLREGGFSNLYIGSNNFTRTGIMIGNEYSIKISEFREKEIFNNFILEFNQLWKQELIDINNYEVVNKMILSQIFIDEINREKEKEQTEIINNLSNKKNKLELFNYQKDVIEVINQREKKGINKHLIVMATGTGKTITIAKYFEELFYKTSKPLKILFLAHQKEILEQGISTFEKVIPGFKNQVCEFYDQKSKIEDLKLKNYIFATFQSLLKNLNFIQNYNFDLVILDEVHHIEAKSYQKVFDLVSSNTKTLIGLTATPQRTEGIDINKYFNYEYAYELSLYNALSNDLLAPFDYYFIQDKTVDLTGIDLNKIEKLSEILSSEQRNKFVLENIKKMIGINNRDTSTVLFCSSIEHANKLKKFLCENNLRCETLTSENNRIERENIIKKFKNKEINYLCVRDILNEGVDVPNIDRIVFLRPTNSLLIYLQQLGRGLRKTPDKKLQIYDFVNNVDLYVNKQYDPFLLYKAFRKETNIKISELINNNFKIGSFLPAGSELYIDYLTRNDLIEKIRKYESNKKIDNIILEYSKELSYENYKKMFIENQIRNNFTPFKIYSKGKTFIKSNFDFAKVLSRMSINNNKQIISRWTKIVKTKEINLNNLEDKLFMANFCNNKITMNNKEFEKNLLKYWEFIKTRTTVFEELLYLFQFKIESETLIDNDIENYELLSIEYLKDMYVTYDQIYVLLNNGIEKNEFKKNSSVQGIFKASESKYVISASSLTQEKEHKHANYFSDKNKELIWESPDSWKYEDKEKIDLILNKYYVFYQSQETVELFDETIRKYIGNVKSIELRESITNNKENKKEKIRYKFKIS</sequence>
<evidence type="ECO:0000259" key="2">
    <source>
        <dbReference type="PROSITE" id="PS51194"/>
    </source>
</evidence>
<reference evidence="3 4" key="1">
    <citation type="submission" date="2017-07" db="EMBL/GenBank/DDBJ databases">
        <title>Comparative genomic analysis of Mesoplasma florum.</title>
        <authorList>
            <person name="Baby V."/>
            <person name="Lachance J.-C."/>
            <person name="Gagnon J."/>
            <person name="Lucier J.-F."/>
            <person name="Matteau D."/>
            <person name="Knight T.F."/>
            <person name="Rodrigue S."/>
        </authorList>
    </citation>
    <scope>NUCLEOTIDE SEQUENCE [LARGE SCALE GENOMIC DNA]</scope>
    <source>
        <strain evidence="3 4">CnuA-2</strain>
    </source>
</reference>
<dbReference type="InterPro" id="IPR006935">
    <property type="entry name" value="Helicase/UvrB_N"/>
</dbReference>
<dbReference type="SUPFAM" id="SSF52540">
    <property type="entry name" value="P-loop containing nucleoside triphosphate hydrolases"/>
    <property type="match status" value="1"/>
</dbReference>
<dbReference type="SMART" id="SM00490">
    <property type="entry name" value="HELICc"/>
    <property type="match status" value="1"/>
</dbReference>
<evidence type="ECO:0000313" key="3">
    <source>
        <dbReference type="EMBL" id="AVN64360.1"/>
    </source>
</evidence>
<dbReference type="CDD" id="cd18799">
    <property type="entry name" value="SF2_C_EcoAI-like"/>
    <property type="match status" value="1"/>
</dbReference>
<feature type="domain" description="Helicase C-terminal" evidence="2">
    <location>
        <begin position="517"/>
        <end position="666"/>
    </location>
</feature>
<dbReference type="InterPro" id="IPR014001">
    <property type="entry name" value="Helicase_ATP-bd"/>
</dbReference>
<dbReference type="PANTHER" id="PTHR47396">
    <property type="entry name" value="TYPE I RESTRICTION ENZYME ECOKI R PROTEIN"/>
    <property type="match status" value="1"/>
</dbReference>
<dbReference type="GO" id="GO:0005524">
    <property type="term" value="F:ATP binding"/>
    <property type="evidence" value="ECO:0007669"/>
    <property type="project" value="InterPro"/>
</dbReference>